<name>A0AAD8C5Q1_BIOPF</name>
<gene>
    <name evidence="2" type="ORF">Bpfe_003591</name>
</gene>
<protein>
    <recommendedName>
        <fullName evidence="4">LRRNT domain-containing protein</fullName>
    </recommendedName>
</protein>
<sequence length="103" mass="11761">MPKLYVNICRYSTEMVSLVRLVLLLVLIHNVIASRPCDSCPSCNTEHNTSLLDRCNYAINSCHGKRSADVTLKKRSFFFFKDLFKSILIPHLTNQKRNEASGN</sequence>
<organism evidence="2 3">
    <name type="scientific">Biomphalaria pfeifferi</name>
    <name type="common">Bloodfluke planorb</name>
    <name type="synonym">Freshwater snail</name>
    <dbReference type="NCBI Taxonomy" id="112525"/>
    <lineage>
        <taxon>Eukaryota</taxon>
        <taxon>Metazoa</taxon>
        <taxon>Spiralia</taxon>
        <taxon>Lophotrochozoa</taxon>
        <taxon>Mollusca</taxon>
        <taxon>Gastropoda</taxon>
        <taxon>Heterobranchia</taxon>
        <taxon>Euthyneura</taxon>
        <taxon>Panpulmonata</taxon>
        <taxon>Hygrophila</taxon>
        <taxon>Lymnaeoidea</taxon>
        <taxon>Planorbidae</taxon>
        <taxon>Biomphalaria</taxon>
    </lineage>
</organism>
<keyword evidence="3" id="KW-1185">Reference proteome</keyword>
<dbReference type="AlphaFoldDB" id="A0AAD8C5Q1"/>
<evidence type="ECO:0000256" key="1">
    <source>
        <dbReference type="SAM" id="SignalP"/>
    </source>
</evidence>
<feature type="chain" id="PRO_5042194796" description="LRRNT domain-containing protein" evidence="1">
    <location>
        <begin position="34"/>
        <end position="103"/>
    </location>
</feature>
<reference evidence="2" key="2">
    <citation type="submission" date="2023-04" db="EMBL/GenBank/DDBJ databases">
        <authorList>
            <person name="Bu L."/>
            <person name="Lu L."/>
            <person name="Laidemitt M.R."/>
            <person name="Zhang S.M."/>
            <person name="Mutuku M."/>
            <person name="Mkoji G."/>
            <person name="Steinauer M."/>
            <person name="Loker E.S."/>
        </authorList>
    </citation>
    <scope>NUCLEOTIDE SEQUENCE</scope>
    <source>
        <strain evidence="2">KasaAsao</strain>
        <tissue evidence="2">Whole Snail</tissue>
    </source>
</reference>
<dbReference type="EMBL" id="JASAOG010000009">
    <property type="protein sequence ID" value="KAK0066856.1"/>
    <property type="molecule type" value="Genomic_DNA"/>
</dbReference>
<reference evidence="2" key="1">
    <citation type="journal article" date="2023" name="PLoS Negl. Trop. Dis.">
        <title>A genome sequence for Biomphalaria pfeifferi, the major vector snail for the human-infecting parasite Schistosoma mansoni.</title>
        <authorList>
            <person name="Bu L."/>
            <person name="Lu L."/>
            <person name="Laidemitt M.R."/>
            <person name="Zhang S.M."/>
            <person name="Mutuku M."/>
            <person name="Mkoji G."/>
            <person name="Steinauer M."/>
            <person name="Loker E.S."/>
        </authorList>
    </citation>
    <scope>NUCLEOTIDE SEQUENCE</scope>
    <source>
        <strain evidence="2">KasaAsao</strain>
    </source>
</reference>
<proteinExistence type="predicted"/>
<evidence type="ECO:0008006" key="4">
    <source>
        <dbReference type="Google" id="ProtNLM"/>
    </source>
</evidence>
<evidence type="ECO:0000313" key="2">
    <source>
        <dbReference type="EMBL" id="KAK0066856.1"/>
    </source>
</evidence>
<keyword evidence="1" id="KW-0732">Signal</keyword>
<comment type="caution">
    <text evidence="2">The sequence shown here is derived from an EMBL/GenBank/DDBJ whole genome shotgun (WGS) entry which is preliminary data.</text>
</comment>
<accession>A0AAD8C5Q1</accession>
<dbReference type="Proteomes" id="UP001233172">
    <property type="component" value="Unassembled WGS sequence"/>
</dbReference>
<evidence type="ECO:0000313" key="3">
    <source>
        <dbReference type="Proteomes" id="UP001233172"/>
    </source>
</evidence>
<feature type="signal peptide" evidence="1">
    <location>
        <begin position="1"/>
        <end position="33"/>
    </location>
</feature>